<dbReference type="PANTHER" id="PTHR43025">
    <property type="entry name" value="MONOGALACTOSYLDIACYLGLYCEROL SYNTHASE"/>
    <property type="match status" value="1"/>
</dbReference>
<dbReference type="GO" id="GO:0016020">
    <property type="term" value="C:membrane"/>
    <property type="evidence" value="ECO:0007669"/>
    <property type="project" value="UniProtKB-SubCell"/>
</dbReference>
<feature type="domain" description="Diacylglycerol glucosyltransferase N-terminal" evidence="6">
    <location>
        <begin position="20"/>
        <end position="181"/>
    </location>
</feature>
<evidence type="ECO:0000256" key="2">
    <source>
        <dbReference type="ARBA" id="ARBA00006962"/>
    </source>
</evidence>
<dbReference type="EC" id="2.4.1.-" evidence="7"/>
<evidence type="ECO:0000313" key="8">
    <source>
        <dbReference type="Proteomes" id="UP000298324"/>
    </source>
</evidence>
<dbReference type="PANTHER" id="PTHR43025:SF3">
    <property type="entry name" value="MONOGALACTOSYLDIACYLGLYCEROL SYNTHASE 1, CHLOROPLASTIC"/>
    <property type="match status" value="1"/>
</dbReference>
<sequence length="376" mass="42867">MKTKRERKILILYASYGDGHVQVSKALQQRFLERGLHNVLMLDLYANAHPLMDAVTRFAYLMSCSFCPKLYGWSYYLTQNMQHKWTPVNFLNTFGIGALREIIRVERPDAVINTFPMAVMAELRKQTGLQIPIFTVLTDFVLHDRWIHQEIDHYFVANEELKTAIINKGIPAERVKVSGIPLRKAFCQTYNKNQLFLRYGLEPSKKIVLIMAGAYGVMRNLKKICRALLDLEDIQILLVCGKNQALKERIEASFAQKPNIYIFGFVEHIQELMSISSCMITKAGGITLSEALSLQLPVIVFRPLPGQEKENAYFLANKGAAKIACKIEELVQHLEQILYERQQVSQMKKAIYALQRKDASEAIVLDILNELDGAGV</sequence>
<keyword evidence="3 7" id="KW-0328">Glycosyltransferase</keyword>
<dbReference type="GO" id="GO:0009247">
    <property type="term" value="P:glycolipid biosynthetic process"/>
    <property type="evidence" value="ECO:0007669"/>
    <property type="project" value="InterPro"/>
</dbReference>
<keyword evidence="8" id="KW-1185">Reference proteome</keyword>
<dbReference type="SUPFAM" id="SSF53756">
    <property type="entry name" value="UDP-Glycosyltransferase/glycogen phosphorylase"/>
    <property type="match status" value="1"/>
</dbReference>
<dbReference type="GO" id="GO:0016758">
    <property type="term" value="F:hexosyltransferase activity"/>
    <property type="evidence" value="ECO:0007669"/>
    <property type="project" value="InterPro"/>
</dbReference>
<comment type="caution">
    <text evidence="7">The sequence shown here is derived from an EMBL/GenBank/DDBJ whole genome shotgun (WGS) entry which is preliminary data.</text>
</comment>
<evidence type="ECO:0000256" key="1">
    <source>
        <dbReference type="ARBA" id="ARBA00004370"/>
    </source>
</evidence>
<dbReference type="InterPro" id="IPR009695">
    <property type="entry name" value="Diacylglyc_glucosyltr_N"/>
</dbReference>
<dbReference type="Gene3D" id="3.40.50.2000">
    <property type="entry name" value="Glycogen Phosphorylase B"/>
    <property type="match status" value="1"/>
</dbReference>
<evidence type="ECO:0000256" key="3">
    <source>
        <dbReference type="ARBA" id="ARBA00022676"/>
    </source>
</evidence>
<accession>A0A4Y7R641</accession>
<name>A0A4Y7R641_9FIRM</name>
<keyword evidence="4 7" id="KW-0808">Transferase</keyword>
<reference evidence="7 8" key="1">
    <citation type="journal article" date="2018" name="Environ. Microbiol.">
        <title>Novel energy conservation strategies and behaviour of Pelotomaculum schinkii driving syntrophic propionate catabolism.</title>
        <authorList>
            <person name="Hidalgo-Ahumada C.A.P."/>
            <person name="Nobu M.K."/>
            <person name="Narihiro T."/>
            <person name="Tamaki H."/>
            <person name="Liu W.T."/>
            <person name="Kamagata Y."/>
            <person name="Stams A.J.M."/>
            <person name="Imachi H."/>
            <person name="Sousa D.Z."/>
        </authorList>
    </citation>
    <scope>NUCLEOTIDE SEQUENCE [LARGE SCALE GENOMIC DNA]</scope>
    <source>
        <strain evidence="7 8">HH</strain>
    </source>
</reference>
<comment type="subcellular location">
    <subcellularLocation>
        <location evidence="1">Membrane</location>
    </subcellularLocation>
</comment>
<gene>
    <name evidence="7" type="primary">ugtP_2</name>
    <name evidence="7" type="ORF">Psch_04142</name>
</gene>
<evidence type="ECO:0000259" key="5">
    <source>
        <dbReference type="Pfam" id="PF04101"/>
    </source>
</evidence>
<protein>
    <submittedName>
        <fullName evidence="7">Processive diacylglycerol beta-glucosyltransferase</fullName>
        <ecNumber evidence="7">2.4.1.-</ecNumber>
    </submittedName>
</protein>
<dbReference type="EMBL" id="QFGA01000004">
    <property type="protein sequence ID" value="TEB04415.1"/>
    <property type="molecule type" value="Genomic_DNA"/>
</dbReference>
<dbReference type="RefSeq" id="WP_134218650.1">
    <property type="nucleotide sequence ID" value="NZ_QFGA01000004.1"/>
</dbReference>
<dbReference type="Pfam" id="PF04101">
    <property type="entry name" value="Glyco_tran_28_C"/>
    <property type="match status" value="1"/>
</dbReference>
<dbReference type="InterPro" id="IPR050519">
    <property type="entry name" value="Glycosyltransf_28_UgtP"/>
</dbReference>
<feature type="domain" description="Glycosyl transferase family 28 C-terminal" evidence="5">
    <location>
        <begin position="225"/>
        <end position="361"/>
    </location>
</feature>
<evidence type="ECO:0000256" key="4">
    <source>
        <dbReference type="ARBA" id="ARBA00022679"/>
    </source>
</evidence>
<dbReference type="AlphaFoldDB" id="A0A4Y7R641"/>
<comment type="similarity">
    <text evidence="2">Belongs to the glycosyltransferase 28 family.</text>
</comment>
<dbReference type="InterPro" id="IPR007235">
    <property type="entry name" value="Glyco_trans_28_C"/>
</dbReference>
<dbReference type="Pfam" id="PF06925">
    <property type="entry name" value="MGDG_synth"/>
    <property type="match status" value="1"/>
</dbReference>
<evidence type="ECO:0000259" key="6">
    <source>
        <dbReference type="Pfam" id="PF06925"/>
    </source>
</evidence>
<dbReference type="Proteomes" id="UP000298324">
    <property type="component" value="Unassembled WGS sequence"/>
</dbReference>
<evidence type="ECO:0000313" key="7">
    <source>
        <dbReference type="EMBL" id="TEB04415.1"/>
    </source>
</evidence>
<proteinExistence type="inferred from homology"/>
<organism evidence="7 8">
    <name type="scientific">Pelotomaculum schinkii</name>
    <dbReference type="NCBI Taxonomy" id="78350"/>
    <lineage>
        <taxon>Bacteria</taxon>
        <taxon>Bacillati</taxon>
        <taxon>Bacillota</taxon>
        <taxon>Clostridia</taxon>
        <taxon>Eubacteriales</taxon>
        <taxon>Desulfotomaculaceae</taxon>
        <taxon>Pelotomaculum</taxon>
    </lineage>
</organism>